<evidence type="ECO:0000313" key="2">
    <source>
        <dbReference type="EMBL" id="KIJ31491.1"/>
    </source>
</evidence>
<feature type="region of interest" description="Disordered" evidence="1">
    <location>
        <begin position="91"/>
        <end position="120"/>
    </location>
</feature>
<dbReference type="EMBL" id="KN837242">
    <property type="protein sequence ID" value="KIJ31491.1"/>
    <property type="molecule type" value="Genomic_DNA"/>
</dbReference>
<protein>
    <submittedName>
        <fullName evidence="2">Uncharacterized protein</fullName>
    </submittedName>
</protein>
<name>A0A0C9V1P6_SPHS4</name>
<dbReference type="Proteomes" id="UP000054279">
    <property type="component" value="Unassembled WGS sequence"/>
</dbReference>
<dbReference type="AlphaFoldDB" id="A0A0C9V1P6"/>
<evidence type="ECO:0000313" key="3">
    <source>
        <dbReference type="Proteomes" id="UP000054279"/>
    </source>
</evidence>
<proteinExistence type="predicted"/>
<sequence length="152" mass="17542">MPFPRLPINGSISKRRSLRRPVLYSNLIDLRALSQAERESCFKYERDWQARTTERLFYDRILGQIVEYGYLLIQAPSASSLLNHCFGKAPEHTSSSDTGESVAGPSRLANRLGSRPQTTDEDDEDVLIYCPECWTYRPLEHLCYLKHISPEY</sequence>
<gene>
    <name evidence="2" type="ORF">M422DRAFT_266868</name>
</gene>
<dbReference type="HOGENOM" id="CLU_1723492_0_0_1"/>
<keyword evidence="3" id="KW-1185">Reference proteome</keyword>
<organism evidence="2 3">
    <name type="scientific">Sphaerobolus stellatus (strain SS14)</name>
    <dbReference type="NCBI Taxonomy" id="990650"/>
    <lineage>
        <taxon>Eukaryota</taxon>
        <taxon>Fungi</taxon>
        <taxon>Dikarya</taxon>
        <taxon>Basidiomycota</taxon>
        <taxon>Agaricomycotina</taxon>
        <taxon>Agaricomycetes</taxon>
        <taxon>Phallomycetidae</taxon>
        <taxon>Geastrales</taxon>
        <taxon>Sphaerobolaceae</taxon>
        <taxon>Sphaerobolus</taxon>
    </lineage>
</organism>
<evidence type="ECO:0000256" key="1">
    <source>
        <dbReference type="SAM" id="MobiDB-lite"/>
    </source>
</evidence>
<accession>A0A0C9V1P6</accession>
<reference evidence="2 3" key="1">
    <citation type="submission" date="2014-06" db="EMBL/GenBank/DDBJ databases">
        <title>Evolutionary Origins and Diversification of the Mycorrhizal Mutualists.</title>
        <authorList>
            <consortium name="DOE Joint Genome Institute"/>
            <consortium name="Mycorrhizal Genomics Consortium"/>
            <person name="Kohler A."/>
            <person name="Kuo A."/>
            <person name="Nagy L.G."/>
            <person name="Floudas D."/>
            <person name="Copeland A."/>
            <person name="Barry K.W."/>
            <person name="Cichocki N."/>
            <person name="Veneault-Fourrey C."/>
            <person name="LaButti K."/>
            <person name="Lindquist E.A."/>
            <person name="Lipzen A."/>
            <person name="Lundell T."/>
            <person name="Morin E."/>
            <person name="Murat C."/>
            <person name="Riley R."/>
            <person name="Ohm R."/>
            <person name="Sun H."/>
            <person name="Tunlid A."/>
            <person name="Henrissat B."/>
            <person name="Grigoriev I.V."/>
            <person name="Hibbett D.S."/>
            <person name="Martin F."/>
        </authorList>
    </citation>
    <scope>NUCLEOTIDE SEQUENCE [LARGE SCALE GENOMIC DNA]</scope>
    <source>
        <strain evidence="2 3">SS14</strain>
    </source>
</reference>